<protein>
    <recommendedName>
        <fullName evidence="4">SLATT domain-containing protein</fullName>
    </recommendedName>
</protein>
<dbReference type="EMBL" id="CP108085">
    <property type="protein sequence ID" value="WUP76704.1"/>
    <property type="molecule type" value="Genomic_DNA"/>
</dbReference>
<keyword evidence="3" id="KW-1185">Reference proteome</keyword>
<dbReference type="RefSeq" id="WP_142646950.1">
    <property type="nucleotide sequence ID" value="NZ_CP108085.1"/>
</dbReference>
<evidence type="ECO:0000256" key="1">
    <source>
        <dbReference type="SAM" id="Phobius"/>
    </source>
</evidence>
<evidence type="ECO:0008006" key="4">
    <source>
        <dbReference type="Google" id="ProtNLM"/>
    </source>
</evidence>
<feature type="transmembrane region" description="Helical" evidence="1">
    <location>
        <begin position="64"/>
        <end position="84"/>
    </location>
</feature>
<dbReference type="Proteomes" id="UP001432011">
    <property type="component" value="Chromosome"/>
</dbReference>
<gene>
    <name evidence="2" type="ORF">OG913_06710</name>
</gene>
<evidence type="ECO:0000313" key="3">
    <source>
        <dbReference type="Proteomes" id="UP001432011"/>
    </source>
</evidence>
<reference evidence="2" key="1">
    <citation type="submission" date="2022-10" db="EMBL/GenBank/DDBJ databases">
        <title>The complete genomes of actinobacterial strains from the NBC collection.</title>
        <authorList>
            <person name="Joergensen T.S."/>
            <person name="Alvarez Arevalo M."/>
            <person name="Sterndorff E.B."/>
            <person name="Faurdal D."/>
            <person name="Vuksanovic O."/>
            <person name="Mourched A.-S."/>
            <person name="Charusanti P."/>
            <person name="Shaw S."/>
            <person name="Blin K."/>
            <person name="Weber T."/>
        </authorList>
    </citation>
    <scope>NUCLEOTIDE SEQUENCE</scope>
    <source>
        <strain evidence="2">NBC_00254</strain>
    </source>
</reference>
<proteinExistence type="predicted"/>
<evidence type="ECO:0000313" key="2">
    <source>
        <dbReference type="EMBL" id="WUP76704.1"/>
    </source>
</evidence>
<name>A0ABZ1SW12_9ACTN</name>
<keyword evidence="1" id="KW-0812">Transmembrane</keyword>
<accession>A0ABZ1SW12</accession>
<keyword evidence="1" id="KW-0472">Membrane</keyword>
<feature type="transmembrane region" description="Helical" evidence="1">
    <location>
        <begin position="194"/>
        <end position="220"/>
    </location>
</feature>
<organism evidence="2 3">
    <name type="scientific">Microbispora hainanensis</name>
    <dbReference type="NCBI Taxonomy" id="568844"/>
    <lineage>
        <taxon>Bacteria</taxon>
        <taxon>Bacillati</taxon>
        <taxon>Actinomycetota</taxon>
        <taxon>Actinomycetes</taxon>
        <taxon>Streptosporangiales</taxon>
        <taxon>Streptosporangiaceae</taxon>
        <taxon>Microbispora</taxon>
    </lineage>
</organism>
<sequence>MTTHAGSAAGKAKAFEGLPSPLDAVDDLRSAAKWTLATEGAVGAALISGGPLVAVGQVHGTSHALLAGAGLTVALSGVGLAIWFTGKVLSPRLTTPQTLRSPGLAGLRRRIEAEPAQFLGAVATKVDDLLLHQEVAVDLARKAATEKDPARRRLIHRQLRRAEANAERAAPYVRWLLSLAHVWQIEADLRRSRWSALVGGLLVVAGAVLFFVATATPAVAE</sequence>
<keyword evidence="1" id="KW-1133">Transmembrane helix</keyword>